<organism evidence="1">
    <name type="scientific">Desulfobacca acetoxidans</name>
    <dbReference type="NCBI Taxonomy" id="60893"/>
    <lineage>
        <taxon>Bacteria</taxon>
        <taxon>Pseudomonadati</taxon>
        <taxon>Thermodesulfobacteriota</taxon>
        <taxon>Desulfobaccia</taxon>
        <taxon>Desulfobaccales</taxon>
        <taxon>Desulfobaccaceae</taxon>
        <taxon>Desulfobacca</taxon>
    </lineage>
</organism>
<proteinExistence type="predicted"/>
<protein>
    <recommendedName>
        <fullName evidence="2">ParB/Sulfiredoxin domain-containing protein</fullName>
    </recommendedName>
</protein>
<accession>A0A7V4LD49</accession>
<dbReference type="PANTHER" id="PTHR33375">
    <property type="entry name" value="CHROMOSOME-PARTITIONING PROTEIN PARB-RELATED"/>
    <property type="match status" value="1"/>
</dbReference>
<dbReference type="SUPFAM" id="SSF109709">
    <property type="entry name" value="KorB DNA-binding domain-like"/>
    <property type="match status" value="1"/>
</dbReference>
<evidence type="ECO:0008006" key="2">
    <source>
        <dbReference type="Google" id="ProtNLM"/>
    </source>
</evidence>
<dbReference type="AlphaFoldDB" id="A0A7V4LD49"/>
<reference evidence="1" key="1">
    <citation type="journal article" date="2020" name="mSystems">
        <title>Genome- and Community-Level Interaction Insights into Carbon Utilization and Element Cycling Functions of Hydrothermarchaeota in Hydrothermal Sediment.</title>
        <authorList>
            <person name="Zhou Z."/>
            <person name="Liu Y."/>
            <person name="Xu W."/>
            <person name="Pan J."/>
            <person name="Luo Z.H."/>
            <person name="Li M."/>
        </authorList>
    </citation>
    <scope>NUCLEOTIDE SEQUENCE [LARGE SCALE GENOMIC DNA]</scope>
    <source>
        <strain evidence="1">SpSt-548</strain>
    </source>
</reference>
<evidence type="ECO:0000313" key="1">
    <source>
        <dbReference type="EMBL" id="HGS05252.1"/>
    </source>
</evidence>
<name>A0A7V4LD49_9BACT</name>
<dbReference type="SUPFAM" id="SSF110849">
    <property type="entry name" value="ParB/Sulfiredoxin"/>
    <property type="match status" value="1"/>
</dbReference>
<dbReference type="GO" id="GO:0005694">
    <property type="term" value="C:chromosome"/>
    <property type="evidence" value="ECO:0007669"/>
    <property type="project" value="TreeGrafter"/>
</dbReference>
<sequence length="319" mass="36225">MEFRWISLATVDLAEHFIRVPGAPETAALRESLAEVGLLSLPRLLPHQRRRWRVITGWKRLKAALHLGWDEVPAVPLPASTPDSHLLLLYLYDNAFTRPFTPQEQARLALRLLTHFDREKVIRKFLPLLGQPGTPGHLDRLLAAAKLEDPWQELLAQGRLALSAAARLAAWDPTDRLAAYPFFQHLPLSQSKQEELLEDAELLARRAGIAPAAILLRWELQKLLMDQGRSPQERTGAIRSLLKHWVSPRLMQTRKAFRDHLDALGLTHHPRIRLSSPPAFEGPDYHLEIKFQNAADLADTLKELTRLLHTDSFAKLTAL</sequence>
<gene>
    <name evidence="1" type="ORF">ENT08_05865</name>
</gene>
<dbReference type="InterPro" id="IPR036086">
    <property type="entry name" value="ParB/Sulfiredoxin_sf"/>
</dbReference>
<dbReference type="InterPro" id="IPR050336">
    <property type="entry name" value="Chromosome_partition/occlusion"/>
</dbReference>
<comment type="caution">
    <text evidence="1">The sequence shown here is derived from an EMBL/GenBank/DDBJ whole genome shotgun (WGS) entry which is preliminary data.</text>
</comment>
<dbReference type="EMBL" id="DSXI01000345">
    <property type="protein sequence ID" value="HGS05252.1"/>
    <property type="molecule type" value="Genomic_DNA"/>
</dbReference>
<dbReference type="PANTHER" id="PTHR33375:SF1">
    <property type="entry name" value="CHROMOSOME-PARTITIONING PROTEIN PARB-RELATED"/>
    <property type="match status" value="1"/>
</dbReference>
<dbReference type="Gene3D" id="3.90.1530.30">
    <property type="match status" value="1"/>
</dbReference>
<dbReference type="GO" id="GO:0007059">
    <property type="term" value="P:chromosome segregation"/>
    <property type="evidence" value="ECO:0007669"/>
    <property type="project" value="TreeGrafter"/>
</dbReference>